<gene>
    <name evidence="2" type="ORF">L207DRAFT_479100</name>
</gene>
<feature type="domain" description="Heterokaryon incompatibility" evidence="1">
    <location>
        <begin position="53"/>
        <end position="226"/>
    </location>
</feature>
<reference evidence="2 3" key="1">
    <citation type="submission" date="2016-04" db="EMBL/GenBank/DDBJ databases">
        <title>A degradative enzymes factory behind the ericoid mycorrhizal symbiosis.</title>
        <authorList>
            <consortium name="DOE Joint Genome Institute"/>
            <person name="Martino E."/>
            <person name="Morin E."/>
            <person name="Grelet G."/>
            <person name="Kuo A."/>
            <person name="Kohler A."/>
            <person name="Daghino S."/>
            <person name="Barry K."/>
            <person name="Choi C."/>
            <person name="Cichocki N."/>
            <person name="Clum A."/>
            <person name="Copeland A."/>
            <person name="Hainaut M."/>
            <person name="Haridas S."/>
            <person name="Labutti K."/>
            <person name="Lindquist E."/>
            <person name="Lipzen A."/>
            <person name="Khouja H.-R."/>
            <person name="Murat C."/>
            <person name="Ohm R."/>
            <person name="Olson A."/>
            <person name="Spatafora J."/>
            <person name="Veneault-Fourrey C."/>
            <person name="Henrissat B."/>
            <person name="Grigoriev I."/>
            <person name="Martin F."/>
            <person name="Perotto S."/>
        </authorList>
    </citation>
    <scope>NUCLEOTIDE SEQUENCE [LARGE SCALE GENOMIC DNA]</scope>
    <source>
        <strain evidence="2 3">F</strain>
    </source>
</reference>
<sequence length="605" mass="69407">MSQMPNSYEYKPLSGPKCIRVLELWPARPKSASLRGRLVDVDIALESRNSPRYDCLSYVWGYDTGDRPINLEGQEVPVTQNCEAALRQLRNKSRSIRIWIDALCINQENISERNQQVRMMEEIYRKAKHVRIWLNTPESGTWRLIGFRLSLKTNLLVYRLTGNPNGHGSENTALIGRLFMAHFLPIVLIFGQHNAHHDKRNWSPWLAHHDKMVHSPWLERIWTCQEAAFAQRATVHYGPITCDWKLFSDAVMDWNFELLSARRSKSLEDLYSFRKACNQMVLHGNIDSEGSYQHLVDDMLKGLRQTKASNPKDKVFGIHALLQWLDIRLPAPDYTKSVSQIFGEAAVAIHRKRGCLKLRHYFDPLDNPHSLPSWVPDLSKLDYPIFHERRKYHESIFPFQASLNSKNIGFNFFRSDQLIIKAHIIDTVAESGLIFPHDAKDLSTQEITSVLNNWKKMATDVRANLKVKADDGYSEVKDLELLAVVLLYADSLGYHFNTPELVAWLQDEKRANNIDGINSFAFEQYIRPSWEGQRIFRSESNKLGLGGGATSAGDLVVLAAGCDVPLVVRKSGEFYTYIGPTYFPHAMRGELWVSSDDFLIDMFLV</sequence>
<dbReference type="OrthoDB" id="2157530at2759"/>
<dbReference type="InterPro" id="IPR010730">
    <property type="entry name" value="HET"/>
</dbReference>
<protein>
    <recommendedName>
        <fullName evidence="1">Heterokaryon incompatibility domain-containing protein</fullName>
    </recommendedName>
</protein>
<proteinExistence type="predicted"/>
<keyword evidence="3" id="KW-1185">Reference proteome</keyword>
<dbReference type="PANTHER" id="PTHR24148:SF82">
    <property type="entry name" value="HETEROKARYON INCOMPATIBILITY DOMAIN-CONTAINING PROTEIN"/>
    <property type="match status" value="1"/>
</dbReference>
<name>A0A2J6SAL1_HYAVF</name>
<dbReference type="InterPro" id="IPR052895">
    <property type="entry name" value="HetReg/Transcr_Mod"/>
</dbReference>
<evidence type="ECO:0000313" key="3">
    <source>
        <dbReference type="Proteomes" id="UP000235786"/>
    </source>
</evidence>
<evidence type="ECO:0000313" key="2">
    <source>
        <dbReference type="EMBL" id="PMD47798.1"/>
    </source>
</evidence>
<dbReference type="AlphaFoldDB" id="A0A2J6SAL1"/>
<dbReference type="Pfam" id="PF06985">
    <property type="entry name" value="HET"/>
    <property type="match status" value="1"/>
</dbReference>
<dbReference type="STRING" id="1149755.A0A2J6SAL1"/>
<organism evidence="2 3">
    <name type="scientific">Hyaloscypha variabilis (strain UAMH 11265 / GT02V1 / F)</name>
    <name type="common">Meliniomyces variabilis</name>
    <dbReference type="NCBI Taxonomy" id="1149755"/>
    <lineage>
        <taxon>Eukaryota</taxon>
        <taxon>Fungi</taxon>
        <taxon>Dikarya</taxon>
        <taxon>Ascomycota</taxon>
        <taxon>Pezizomycotina</taxon>
        <taxon>Leotiomycetes</taxon>
        <taxon>Helotiales</taxon>
        <taxon>Hyaloscyphaceae</taxon>
        <taxon>Hyaloscypha</taxon>
        <taxon>Hyaloscypha variabilis</taxon>
    </lineage>
</organism>
<dbReference type="Proteomes" id="UP000235786">
    <property type="component" value="Unassembled WGS sequence"/>
</dbReference>
<accession>A0A2J6SAL1</accession>
<evidence type="ECO:0000259" key="1">
    <source>
        <dbReference type="Pfam" id="PF06985"/>
    </source>
</evidence>
<dbReference type="PANTHER" id="PTHR24148">
    <property type="entry name" value="ANKYRIN REPEAT DOMAIN-CONTAINING PROTEIN 39 HOMOLOG-RELATED"/>
    <property type="match status" value="1"/>
</dbReference>
<dbReference type="EMBL" id="KZ613938">
    <property type="protein sequence ID" value="PMD47798.1"/>
    <property type="molecule type" value="Genomic_DNA"/>
</dbReference>